<proteinExistence type="predicted"/>
<accession>A0AAG5D2E0</accession>
<organism evidence="2 3">
    <name type="scientific">Anopheles atroparvus</name>
    <name type="common">European mosquito</name>
    <dbReference type="NCBI Taxonomy" id="41427"/>
    <lineage>
        <taxon>Eukaryota</taxon>
        <taxon>Metazoa</taxon>
        <taxon>Ecdysozoa</taxon>
        <taxon>Arthropoda</taxon>
        <taxon>Hexapoda</taxon>
        <taxon>Insecta</taxon>
        <taxon>Pterygota</taxon>
        <taxon>Neoptera</taxon>
        <taxon>Endopterygota</taxon>
        <taxon>Diptera</taxon>
        <taxon>Nematocera</taxon>
        <taxon>Culicoidea</taxon>
        <taxon>Culicidae</taxon>
        <taxon>Anophelinae</taxon>
        <taxon>Anopheles</taxon>
    </lineage>
</organism>
<dbReference type="Proteomes" id="UP000075880">
    <property type="component" value="Unassembled WGS sequence"/>
</dbReference>
<reference evidence="2" key="1">
    <citation type="submission" date="2024-04" db="UniProtKB">
        <authorList>
            <consortium name="EnsemblMetazoa"/>
        </authorList>
    </citation>
    <scope>IDENTIFICATION</scope>
    <source>
        <strain evidence="2">EBRO</strain>
    </source>
</reference>
<keyword evidence="3" id="KW-1185">Reference proteome</keyword>
<keyword evidence="1" id="KW-0732">Signal</keyword>
<sequence length="158" mass="17452">MKALCASLILSILVLLAASHAHDIEKRAITGQYDETMQKIMERGMVFASGVIEKLKDSEEARKLIGKVLGAVGGRRAKRSIRVDTKAAHFNIAQYQKVEMYKTINNVSNGGDGRFSCPIDQNELNLIETVSIAVQQTLVEVDKIINGRKLGYLIPKPK</sequence>
<protein>
    <submittedName>
        <fullName evidence="2">Uncharacterized protein</fullName>
    </submittedName>
</protein>
<evidence type="ECO:0000256" key="1">
    <source>
        <dbReference type="SAM" id="SignalP"/>
    </source>
</evidence>
<evidence type="ECO:0000313" key="3">
    <source>
        <dbReference type="Proteomes" id="UP000075880"/>
    </source>
</evidence>
<feature type="chain" id="PRO_5042551516" evidence="1">
    <location>
        <begin position="22"/>
        <end position="158"/>
    </location>
</feature>
<evidence type="ECO:0000313" key="2">
    <source>
        <dbReference type="EnsemblMetazoa" id="ENSAATROPP005035"/>
    </source>
</evidence>
<dbReference type="AlphaFoldDB" id="A0AAG5D2E0"/>
<name>A0AAG5D2E0_ANOAO</name>
<feature type="signal peptide" evidence="1">
    <location>
        <begin position="1"/>
        <end position="21"/>
    </location>
</feature>
<dbReference type="EnsemblMetazoa" id="ENSAATROPT005445">
    <property type="protein sequence ID" value="ENSAATROPP005035"/>
    <property type="gene ID" value="ENSAATROPG004380"/>
</dbReference>